<dbReference type="Gene3D" id="1.10.1740.10">
    <property type="match status" value="1"/>
</dbReference>
<dbReference type="Proteomes" id="UP000278632">
    <property type="component" value="Unassembled WGS sequence"/>
</dbReference>
<dbReference type="GO" id="GO:0006352">
    <property type="term" value="P:DNA-templated transcription initiation"/>
    <property type="evidence" value="ECO:0007669"/>
    <property type="project" value="InterPro"/>
</dbReference>
<comment type="caution">
    <text evidence="7">The sequence shown here is derived from an EMBL/GenBank/DDBJ whole genome shotgun (WGS) entry which is preliminary data.</text>
</comment>
<accession>A0A3N0BAN1</accession>
<keyword evidence="2" id="KW-0805">Transcription regulation</keyword>
<evidence type="ECO:0000256" key="1">
    <source>
        <dbReference type="ARBA" id="ARBA00010641"/>
    </source>
</evidence>
<dbReference type="CDD" id="cd06171">
    <property type="entry name" value="Sigma70_r4"/>
    <property type="match status" value="1"/>
</dbReference>
<dbReference type="InterPro" id="IPR013324">
    <property type="entry name" value="RNA_pol_sigma_r3/r4-like"/>
</dbReference>
<dbReference type="NCBIfam" id="TIGR02937">
    <property type="entry name" value="sigma70-ECF"/>
    <property type="match status" value="1"/>
</dbReference>
<evidence type="ECO:0000259" key="5">
    <source>
        <dbReference type="Pfam" id="PF04542"/>
    </source>
</evidence>
<dbReference type="EMBL" id="QICD01000010">
    <property type="protein sequence ID" value="RNL44054.1"/>
    <property type="molecule type" value="Genomic_DNA"/>
</dbReference>
<dbReference type="AlphaFoldDB" id="A0A3N0BAN1"/>
<reference evidence="8" key="1">
    <citation type="submission" date="2018-05" db="EMBL/GenBank/DDBJ databases">
        <title>Genome Sequencing of selected type strains of the family Eggerthellaceae.</title>
        <authorList>
            <person name="Danylec N."/>
            <person name="Stoll D.A."/>
            <person name="Doetsch A."/>
            <person name="Huch M."/>
        </authorList>
    </citation>
    <scope>NUCLEOTIDE SEQUENCE [LARGE SCALE GENOMIC DNA]</scope>
    <source>
        <strain evidence="8">DSM 16106</strain>
    </source>
</reference>
<dbReference type="PANTHER" id="PTHR43133">
    <property type="entry name" value="RNA POLYMERASE ECF-TYPE SIGMA FACTO"/>
    <property type="match status" value="1"/>
</dbReference>
<dbReference type="GO" id="GO:0016987">
    <property type="term" value="F:sigma factor activity"/>
    <property type="evidence" value="ECO:0007669"/>
    <property type="project" value="UniProtKB-KW"/>
</dbReference>
<evidence type="ECO:0000256" key="3">
    <source>
        <dbReference type="ARBA" id="ARBA00023082"/>
    </source>
</evidence>
<dbReference type="SUPFAM" id="SSF88946">
    <property type="entry name" value="Sigma2 domain of RNA polymerase sigma factors"/>
    <property type="match status" value="1"/>
</dbReference>
<evidence type="ECO:0000313" key="8">
    <source>
        <dbReference type="Proteomes" id="UP000278632"/>
    </source>
</evidence>
<dbReference type="PANTHER" id="PTHR43133:SF51">
    <property type="entry name" value="RNA POLYMERASE SIGMA FACTOR"/>
    <property type="match status" value="1"/>
</dbReference>
<keyword evidence="4" id="KW-0804">Transcription</keyword>
<proteinExistence type="inferred from homology"/>
<dbReference type="InterPro" id="IPR007627">
    <property type="entry name" value="RNA_pol_sigma70_r2"/>
</dbReference>
<name>A0A3N0BAN1_9ACTN</name>
<organism evidence="7 8">
    <name type="scientific">Paraeggerthella hongkongensis</name>
    <dbReference type="NCBI Taxonomy" id="230658"/>
    <lineage>
        <taxon>Bacteria</taxon>
        <taxon>Bacillati</taxon>
        <taxon>Actinomycetota</taxon>
        <taxon>Coriobacteriia</taxon>
        <taxon>Eggerthellales</taxon>
        <taxon>Eggerthellaceae</taxon>
        <taxon>Paraeggerthella</taxon>
    </lineage>
</organism>
<dbReference type="OrthoDB" id="3175690at2"/>
<dbReference type="Pfam" id="PF08281">
    <property type="entry name" value="Sigma70_r4_2"/>
    <property type="match status" value="1"/>
</dbReference>
<dbReference type="InterPro" id="IPR013325">
    <property type="entry name" value="RNA_pol_sigma_r2"/>
</dbReference>
<dbReference type="GO" id="GO:0003677">
    <property type="term" value="F:DNA binding"/>
    <property type="evidence" value="ECO:0007669"/>
    <property type="project" value="InterPro"/>
</dbReference>
<dbReference type="Gene3D" id="1.10.10.10">
    <property type="entry name" value="Winged helix-like DNA-binding domain superfamily/Winged helix DNA-binding domain"/>
    <property type="match status" value="1"/>
</dbReference>
<dbReference type="InterPro" id="IPR036388">
    <property type="entry name" value="WH-like_DNA-bd_sf"/>
</dbReference>
<dbReference type="InterPro" id="IPR013249">
    <property type="entry name" value="RNA_pol_sigma70_r4_t2"/>
</dbReference>
<evidence type="ECO:0000256" key="4">
    <source>
        <dbReference type="ARBA" id="ARBA00023163"/>
    </source>
</evidence>
<keyword evidence="8" id="KW-1185">Reference proteome</keyword>
<feature type="domain" description="RNA polymerase sigma factor 70 region 4 type 2" evidence="6">
    <location>
        <begin position="110"/>
        <end position="159"/>
    </location>
</feature>
<sequence length="184" mass="21591">MDENCRSESFMEHAMGAWGPMAYRLALSQTRSTCDADDVVQDVFLKLFKDGTRFRSDEHLKAWLIRVTINRCRELHRSAWRRRVFATDSDDPAFANLEAPEQELFASETWTAVGQLPEHLRLIVHLHYYEGYSLEDIARMLDCKPTTIRTRLHRARKRLKLDLEQEAEREAIELGRVSLADERR</sequence>
<keyword evidence="3" id="KW-0731">Sigma factor</keyword>
<dbReference type="SUPFAM" id="SSF88659">
    <property type="entry name" value="Sigma3 and sigma4 domains of RNA polymerase sigma factors"/>
    <property type="match status" value="1"/>
</dbReference>
<evidence type="ECO:0000256" key="2">
    <source>
        <dbReference type="ARBA" id="ARBA00023015"/>
    </source>
</evidence>
<evidence type="ECO:0000259" key="6">
    <source>
        <dbReference type="Pfam" id="PF08281"/>
    </source>
</evidence>
<evidence type="ECO:0000313" key="7">
    <source>
        <dbReference type="EMBL" id="RNL44054.1"/>
    </source>
</evidence>
<dbReference type="RefSeq" id="WP_123192121.1">
    <property type="nucleotide sequence ID" value="NZ_QICD01000010.1"/>
</dbReference>
<protein>
    <submittedName>
        <fullName evidence="7">RNA polymerase subunit sigma-24</fullName>
    </submittedName>
</protein>
<dbReference type="InterPro" id="IPR039425">
    <property type="entry name" value="RNA_pol_sigma-70-like"/>
</dbReference>
<dbReference type="InterPro" id="IPR014284">
    <property type="entry name" value="RNA_pol_sigma-70_dom"/>
</dbReference>
<dbReference type="Pfam" id="PF04542">
    <property type="entry name" value="Sigma70_r2"/>
    <property type="match status" value="1"/>
</dbReference>
<comment type="similarity">
    <text evidence="1">Belongs to the sigma-70 factor family. ECF subfamily.</text>
</comment>
<feature type="domain" description="RNA polymerase sigma-70 region 2" evidence="5">
    <location>
        <begin position="18"/>
        <end position="82"/>
    </location>
</feature>
<gene>
    <name evidence="7" type="ORF">DMP08_06410</name>
</gene>